<feature type="compositionally biased region" description="Polar residues" evidence="1">
    <location>
        <begin position="21"/>
        <end position="33"/>
    </location>
</feature>
<dbReference type="Proteomes" id="UP000297716">
    <property type="component" value="Unassembled WGS sequence"/>
</dbReference>
<feature type="region of interest" description="Disordered" evidence="1">
    <location>
        <begin position="1"/>
        <end position="72"/>
    </location>
</feature>
<name>A0A4Z0Y402_9PEZI</name>
<feature type="compositionally biased region" description="Basic and acidic residues" evidence="1">
    <location>
        <begin position="54"/>
        <end position="72"/>
    </location>
</feature>
<accession>A0A4Z0Y402</accession>
<evidence type="ECO:0008006" key="4">
    <source>
        <dbReference type="Google" id="ProtNLM"/>
    </source>
</evidence>
<feature type="compositionally biased region" description="Basic and acidic residues" evidence="1">
    <location>
        <begin position="34"/>
        <end position="47"/>
    </location>
</feature>
<protein>
    <recommendedName>
        <fullName evidence="4">Allergen</fullName>
    </recommendedName>
</protein>
<keyword evidence="3" id="KW-1185">Reference proteome</keyword>
<dbReference type="OrthoDB" id="2118965at2759"/>
<organism evidence="2 3">
    <name type="scientific">Xylaria hypoxylon</name>
    <dbReference type="NCBI Taxonomy" id="37992"/>
    <lineage>
        <taxon>Eukaryota</taxon>
        <taxon>Fungi</taxon>
        <taxon>Dikarya</taxon>
        <taxon>Ascomycota</taxon>
        <taxon>Pezizomycotina</taxon>
        <taxon>Sordariomycetes</taxon>
        <taxon>Xylariomycetidae</taxon>
        <taxon>Xylariales</taxon>
        <taxon>Xylariaceae</taxon>
        <taxon>Xylaria</taxon>
    </lineage>
</organism>
<evidence type="ECO:0000256" key="1">
    <source>
        <dbReference type="SAM" id="MobiDB-lite"/>
    </source>
</evidence>
<dbReference type="AlphaFoldDB" id="A0A4Z0Y402"/>
<dbReference type="STRING" id="37992.A0A4Z0Y402"/>
<dbReference type="PANTHER" id="PTHR38703">
    <property type="entry name" value="CHROMOSOME 8, WHOLE GENOME SHOTGUN SEQUENCE"/>
    <property type="match status" value="1"/>
</dbReference>
<evidence type="ECO:0000313" key="2">
    <source>
        <dbReference type="EMBL" id="TGJ78504.1"/>
    </source>
</evidence>
<sequence length="199" mass="22980">MDAASTAFNKILHRGSKGDEQTSPGSAGNNDSATIDRHTAAAVEHETIHKKHEHREQQVIDRERHQDHHKTTVQPLKERNVVPVQHEYEQADVQRRHFNHDKENDAKVLLERKQRGFENTSEEAATQKKTVQEQALTSEHVHHHLHETIQPVIEKETVMPSVTHKTIPIKEVHHDKAIDEGITFNPPMSREEFEGRMRK</sequence>
<dbReference type="PANTHER" id="PTHR38703:SF1">
    <property type="entry name" value="ALLERGEN"/>
    <property type="match status" value="1"/>
</dbReference>
<gene>
    <name evidence="2" type="ORF">E0Z10_g10265</name>
</gene>
<reference evidence="2 3" key="1">
    <citation type="submission" date="2019-03" db="EMBL/GenBank/DDBJ databases">
        <title>Draft genome sequence of Xylaria hypoxylon DSM 108379, a ubiquitous saprotrophic-parasitic fungi on hardwood.</title>
        <authorList>
            <person name="Buettner E."/>
            <person name="Leonhardt S."/>
            <person name="Gebauer A.M."/>
            <person name="Liers C."/>
            <person name="Hofrichter M."/>
            <person name="Kellner H."/>
        </authorList>
    </citation>
    <scope>NUCLEOTIDE SEQUENCE [LARGE SCALE GENOMIC DNA]</scope>
    <source>
        <strain evidence="2 3">DSM 108379</strain>
    </source>
</reference>
<comment type="caution">
    <text evidence="2">The sequence shown here is derived from an EMBL/GenBank/DDBJ whole genome shotgun (WGS) entry which is preliminary data.</text>
</comment>
<proteinExistence type="predicted"/>
<evidence type="ECO:0000313" key="3">
    <source>
        <dbReference type="Proteomes" id="UP000297716"/>
    </source>
</evidence>
<dbReference type="EMBL" id="SKBN01000383">
    <property type="protein sequence ID" value="TGJ78504.1"/>
    <property type="molecule type" value="Genomic_DNA"/>
</dbReference>